<evidence type="ECO:0000256" key="2">
    <source>
        <dbReference type="ARBA" id="ARBA00007365"/>
    </source>
</evidence>
<dbReference type="EMBL" id="CP028811">
    <property type="protein sequence ID" value="AWA31198.1"/>
    <property type="molecule type" value="Genomic_DNA"/>
</dbReference>
<evidence type="ECO:0000313" key="11">
    <source>
        <dbReference type="Proteomes" id="UP000244193"/>
    </source>
</evidence>
<keyword evidence="7" id="KW-0732">Signal</keyword>
<dbReference type="Gene3D" id="2.40.100.10">
    <property type="entry name" value="Cyclophilin-like"/>
    <property type="match status" value="1"/>
</dbReference>
<dbReference type="Proteomes" id="UP000244193">
    <property type="component" value="Chromosome"/>
</dbReference>
<protein>
    <recommendedName>
        <fullName evidence="3 6">peptidylprolyl isomerase</fullName>
        <ecNumber evidence="3 6">5.2.1.8</ecNumber>
    </recommendedName>
</protein>
<dbReference type="InterPro" id="IPR046357">
    <property type="entry name" value="PPIase_dom_sf"/>
</dbReference>
<keyword evidence="11" id="KW-1185">Reference proteome</keyword>
<evidence type="ECO:0000259" key="8">
    <source>
        <dbReference type="PROSITE" id="PS50059"/>
    </source>
</evidence>
<dbReference type="AlphaFoldDB" id="A0A2S0RJ05"/>
<dbReference type="SUPFAM" id="SSF50891">
    <property type="entry name" value="Cyclophilin-like"/>
    <property type="match status" value="1"/>
</dbReference>
<dbReference type="InterPro" id="IPR029000">
    <property type="entry name" value="Cyclophilin-like_dom_sf"/>
</dbReference>
<dbReference type="SUPFAM" id="SSF54534">
    <property type="entry name" value="FKBP-like"/>
    <property type="match status" value="1"/>
</dbReference>
<evidence type="ECO:0000256" key="3">
    <source>
        <dbReference type="ARBA" id="ARBA00013194"/>
    </source>
</evidence>
<dbReference type="OrthoDB" id="9807797at2"/>
<dbReference type="PRINTS" id="PR00153">
    <property type="entry name" value="CSAPPISMRASE"/>
</dbReference>
<dbReference type="InterPro" id="IPR044666">
    <property type="entry name" value="Cyclophilin_A-like"/>
</dbReference>
<keyword evidence="4 6" id="KW-0697">Rotamase</keyword>
<evidence type="ECO:0000256" key="5">
    <source>
        <dbReference type="ARBA" id="ARBA00023235"/>
    </source>
</evidence>
<dbReference type="EC" id="5.2.1.8" evidence="3 6"/>
<evidence type="ECO:0000256" key="4">
    <source>
        <dbReference type="ARBA" id="ARBA00023110"/>
    </source>
</evidence>
<keyword evidence="5 6" id="KW-0413">Isomerase</keyword>
<evidence type="ECO:0000256" key="7">
    <source>
        <dbReference type="SAM" id="SignalP"/>
    </source>
</evidence>
<dbReference type="InterPro" id="IPR002130">
    <property type="entry name" value="Cyclophilin-type_PPIase_dom"/>
</dbReference>
<feature type="domain" description="PPIase FKBP-type" evidence="8">
    <location>
        <begin position="306"/>
        <end position="410"/>
    </location>
</feature>
<dbReference type="GO" id="GO:0006457">
    <property type="term" value="P:protein folding"/>
    <property type="evidence" value="ECO:0007669"/>
    <property type="project" value="InterPro"/>
</dbReference>
<organism evidence="10 11">
    <name type="scientific">Flavobacterium magnum</name>
    <dbReference type="NCBI Taxonomy" id="2162713"/>
    <lineage>
        <taxon>Bacteria</taxon>
        <taxon>Pseudomonadati</taxon>
        <taxon>Bacteroidota</taxon>
        <taxon>Flavobacteriia</taxon>
        <taxon>Flavobacteriales</taxon>
        <taxon>Flavobacteriaceae</taxon>
        <taxon>Flavobacterium</taxon>
    </lineage>
</organism>
<evidence type="ECO:0000259" key="9">
    <source>
        <dbReference type="PROSITE" id="PS50072"/>
    </source>
</evidence>
<dbReference type="Gene3D" id="3.10.50.40">
    <property type="match status" value="1"/>
</dbReference>
<accession>A0A2S0RJ05</accession>
<evidence type="ECO:0000256" key="1">
    <source>
        <dbReference type="ARBA" id="ARBA00000971"/>
    </source>
</evidence>
<reference evidence="10 11" key="1">
    <citation type="submission" date="2018-04" db="EMBL/GenBank/DDBJ databases">
        <title>Genome sequencing of Flavobacterium sp. HYN0048.</title>
        <authorList>
            <person name="Yi H."/>
            <person name="Baek C."/>
        </authorList>
    </citation>
    <scope>NUCLEOTIDE SEQUENCE [LARGE SCALE GENOMIC DNA]</scope>
    <source>
        <strain evidence="10 11">HYN0048</strain>
    </source>
</reference>
<proteinExistence type="inferred from homology"/>
<comment type="catalytic activity">
    <reaction evidence="1 6">
        <text>[protein]-peptidylproline (omega=180) = [protein]-peptidylproline (omega=0)</text>
        <dbReference type="Rhea" id="RHEA:16237"/>
        <dbReference type="Rhea" id="RHEA-COMP:10747"/>
        <dbReference type="Rhea" id="RHEA-COMP:10748"/>
        <dbReference type="ChEBI" id="CHEBI:83833"/>
        <dbReference type="ChEBI" id="CHEBI:83834"/>
        <dbReference type="EC" id="5.2.1.8"/>
    </reaction>
</comment>
<comment type="similarity">
    <text evidence="2">Belongs to the cyclophilin-type PPIase family.</text>
</comment>
<sequence>MKIRLMALLFLAMTAGLSAQVKKPVATKTTTKTTTTKKAVVPVKKTVPVKSMATAAGDGIFAEMETSRGKIVLNLEYQKVPITVANFISLAEGTNTFVTTPDRKGVPFFDGLKFHRVIADFMIQGGDPNGNGSGSPGYKFKDEETTDVFDKAGVLAMANSGPATNGSQFFITHKDTPWLNHKHTIFGHVVTGQDVVNAIKQDDLIKSVTIVRKGAAAKAFNALKVFSDYYANQAEEDKKQAAIAAEAKKKKDEEAAAAKKAYMAQYGPAINAKLAEFARLRAASTKTDSGLQYVLVKGNGAKPAEGTNVFVHYSGFFEDGTLFQSSHADVSKTFGKYEESQAANYQPFPFSYGAKQGLIPGFLEVLNLMSIGDKVTVFIPSNLGYGGRGYGGAIPPNANLIFEIELLYKQ</sequence>
<gene>
    <name evidence="10" type="ORF">HYN48_14450</name>
</gene>
<dbReference type="PROSITE" id="PS50059">
    <property type="entry name" value="FKBP_PPIASE"/>
    <property type="match status" value="1"/>
</dbReference>
<dbReference type="PANTHER" id="PTHR45625">
    <property type="entry name" value="PEPTIDYL-PROLYL CIS-TRANS ISOMERASE-RELATED"/>
    <property type="match status" value="1"/>
</dbReference>
<dbReference type="PROSITE" id="PS00170">
    <property type="entry name" value="CSA_PPIASE_1"/>
    <property type="match status" value="1"/>
</dbReference>
<feature type="domain" description="PPIase cyclophilin-type" evidence="9">
    <location>
        <begin position="69"/>
        <end position="201"/>
    </location>
</feature>
<feature type="signal peptide" evidence="7">
    <location>
        <begin position="1"/>
        <end position="19"/>
    </location>
</feature>
<dbReference type="PROSITE" id="PS50072">
    <property type="entry name" value="CSA_PPIASE_2"/>
    <property type="match status" value="1"/>
</dbReference>
<dbReference type="KEGG" id="fmg:HYN48_14450"/>
<dbReference type="PANTHER" id="PTHR45625:SF4">
    <property type="entry name" value="PEPTIDYLPROLYL ISOMERASE DOMAIN AND WD REPEAT-CONTAINING PROTEIN 1"/>
    <property type="match status" value="1"/>
</dbReference>
<dbReference type="InterPro" id="IPR020892">
    <property type="entry name" value="Cyclophilin-type_PPIase_CS"/>
</dbReference>
<evidence type="ECO:0000256" key="6">
    <source>
        <dbReference type="PROSITE-ProRule" id="PRU00277"/>
    </source>
</evidence>
<feature type="chain" id="PRO_5015589948" description="peptidylprolyl isomerase" evidence="7">
    <location>
        <begin position="20"/>
        <end position="410"/>
    </location>
</feature>
<name>A0A2S0RJ05_9FLAO</name>
<dbReference type="RefSeq" id="WP_108372964.1">
    <property type="nucleotide sequence ID" value="NZ_CP028811.1"/>
</dbReference>
<dbReference type="Pfam" id="PF00160">
    <property type="entry name" value="Pro_isomerase"/>
    <property type="match status" value="1"/>
</dbReference>
<dbReference type="CDD" id="cd00317">
    <property type="entry name" value="cyclophilin"/>
    <property type="match status" value="1"/>
</dbReference>
<dbReference type="InterPro" id="IPR001179">
    <property type="entry name" value="PPIase_FKBP_dom"/>
</dbReference>
<evidence type="ECO:0000313" key="10">
    <source>
        <dbReference type="EMBL" id="AWA31198.1"/>
    </source>
</evidence>
<dbReference type="GO" id="GO:0003755">
    <property type="term" value="F:peptidyl-prolyl cis-trans isomerase activity"/>
    <property type="evidence" value="ECO:0007669"/>
    <property type="project" value="UniProtKB-KW"/>
</dbReference>
<dbReference type="Pfam" id="PF00254">
    <property type="entry name" value="FKBP_C"/>
    <property type="match status" value="1"/>
</dbReference>